<feature type="region of interest" description="Disordered" evidence="1">
    <location>
        <begin position="510"/>
        <end position="599"/>
    </location>
</feature>
<keyword evidence="2" id="KW-0812">Transmembrane</keyword>
<keyword evidence="2" id="KW-1133">Transmembrane helix</keyword>
<protein>
    <submittedName>
        <fullName evidence="3">Uncharacterized protein</fullName>
    </submittedName>
</protein>
<feature type="region of interest" description="Disordered" evidence="1">
    <location>
        <begin position="169"/>
        <end position="194"/>
    </location>
</feature>
<feature type="compositionally biased region" description="Low complexity" evidence="1">
    <location>
        <begin position="587"/>
        <end position="599"/>
    </location>
</feature>
<reference evidence="3 4" key="1">
    <citation type="submission" date="2024-01" db="EMBL/GenBank/DDBJ databases">
        <authorList>
            <person name="Allen C."/>
            <person name="Tagirdzhanova G."/>
        </authorList>
    </citation>
    <scope>NUCLEOTIDE SEQUENCE [LARGE SCALE GENOMIC DNA]</scope>
    <source>
        <strain evidence="3 4">CBS 573.63</strain>
    </source>
</reference>
<evidence type="ECO:0000313" key="3">
    <source>
        <dbReference type="EMBL" id="CAK7262467.1"/>
    </source>
</evidence>
<accession>A0ABP0D579</accession>
<feature type="compositionally biased region" description="Polar residues" evidence="1">
    <location>
        <begin position="169"/>
        <end position="189"/>
    </location>
</feature>
<feature type="region of interest" description="Disordered" evidence="1">
    <location>
        <begin position="94"/>
        <end position="130"/>
    </location>
</feature>
<evidence type="ECO:0000256" key="1">
    <source>
        <dbReference type="SAM" id="MobiDB-lite"/>
    </source>
</evidence>
<dbReference type="Proteomes" id="UP001642501">
    <property type="component" value="Unassembled WGS sequence"/>
</dbReference>
<feature type="compositionally biased region" description="Basic and acidic residues" evidence="1">
    <location>
        <begin position="101"/>
        <end position="111"/>
    </location>
</feature>
<feature type="compositionally biased region" description="Low complexity" evidence="1">
    <location>
        <begin position="324"/>
        <end position="338"/>
    </location>
</feature>
<feature type="transmembrane region" description="Helical" evidence="2">
    <location>
        <begin position="66"/>
        <end position="86"/>
    </location>
</feature>
<feature type="region of interest" description="Disordered" evidence="1">
    <location>
        <begin position="228"/>
        <end position="273"/>
    </location>
</feature>
<feature type="region of interest" description="Disordered" evidence="1">
    <location>
        <begin position="308"/>
        <end position="373"/>
    </location>
</feature>
<organism evidence="3 4">
    <name type="scientific">Sporothrix epigloea</name>
    <dbReference type="NCBI Taxonomy" id="1892477"/>
    <lineage>
        <taxon>Eukaryota</taxon>
        <taxon>Fungi</taxon>
        <taxon>Dikarya</taxon>
        <taxon>Ascomycota</taxon>
        <taxon>Pezizomycotina</taxon>
        <taxon>Sordariomycetes</taxon>
        <taxon>Sordariomycetidae</taxon>
        <taxon>Ophiostomatales</taxon>
        <taxon>Ophiostomataceae</taxon>
        <taxon>Sporothrix</taxon>
    </lineage>
</organism>
<feature type="compositionally biased region" description="Polar residues" evidence="1">
    <location>
        <begin position="346"/>
        <end position="355"/>
    </location>
</feature>
<name>A0ABP0D579_9PEZI</name>
<gene>
    <name evidence="3" type="ORF">SEPCBS57363_000056</name>
</gene>
<feature type="compositionally biased region" description="Pro residues" evidence="1">
    <location>
        <begin position="519"/>
        <end position="539"/>
    </location>
</feature>
<keyword evidence="4" id="KW-1185">Reference proteome</keyword>
<dbReference type="EMBL" id="CAWUOM010000001">
    <property type="protein sequence ID" value="CAK7262467.1"/>
    <property type="molecule type" value="Genomic_DNA"/>
</dbReference>
<comment type="caution">
    <text evidence="3">The sequence shown here is derived from an EMBL/GenBank/DDBJ whole genome shotgun (WGS) entry which is preliminary data.</text>
</comment>
<keyword evidence="2" id="KW-0472">Membrane</keyword>
<evidence type="ECO:0000256" key="2">
    <source>
        <dbReference type="SAM" id="Phobius"/>
    </source>
</evidence>
<feature type="region of interest" description="Disordered" evidence="1">
    <location>
        <begin position="467"/>
        <end position="489"/>
    </location>
</feature>
<sequence length="665" mass="71427">MPGHLSEHLTTAPAPKQTVKSLSIGVSAGAAVATTDSSSSSSSKSYTKETTGAGAVSGVSAGVEGAIFACVIIVVLLVAGIVFFCIRQRRKSMPGQAIQHKKGDDRGDKASLSRHRSLHATKGSGRIGPMNRLRHQSQMLIYPGTSQSTADDDFPTPLISSANSCSSVRGVSMSTAGTSSKSASPQKGGSSYYHASLQKTCPPLDNSPRVSWLRRILNFFSSLKRRERSASPPLTSLSPPPSPTQMSARGRRHMDHDLESDGGSGIVDKNGNRVSAATSGSSYYGYYGYNGHFIPYYFPSSPICAPTTNKLEPRRERTPRVRPSKQPESQQESSAQRQQQRRDCHSSFNSQTGDDGSSVMPMPPLPTLPISIFSSRGLGSRNMDTSVGHRNPPLSYGKAVTTDAIVAPMAPLPAKKPITFTSPASPVRPKRPHESPLEITNLVMPYPPLPLLFRAKLVNNVNDRSFSMPGRTDSTSSAGRTTADMKNERHKPPVAYWMDTHHGAIVEGAKTESVSAGPRVPPPVCELPRSIRPPAPPVSQPTAAPRWAAEARGDRSSTTTESLDLPPLLMRDDDDDEEYGEHGELYRTQSTSSRSSSTIATITSGDRASAIAIGPFAKLPATMTAPSPTQRPSYYGPRSSRLSVQTVWPIATAPCYDDRTKTTFI</sequence>
<evidence type="ECO:0000313" key="4">
    <source>
        <dbReference type="Proteomes" id="UP001642501"/>
    </source>
</evidence>
<proteinExistence type="predicted"/>